<dbReference type="AlphaFoldDB" id="A0AAD5Q181"/>
<dbReference type="Proteomes" id="UP001209570">
    <property type="component" value="Unassembled WGS sequence"/>
</dbReference>
<dbReference type="EMBL" id="JAKCXM010002049">
    <property type="protein sequence ID" value="KAJ0390483.1"/>
    <property type="molecule type" value="Genomic_DNA"/>
</dbReference>
<dbReference type="InterPro" id="IPR043502">
    <property type="entry name" value="DNA/RNA_pol_sf"/>
</dbReference>
<feature type="chain" id="PRO_5042092341" description="Reverse transcriptase Ty1/copia-type domain-containing protein" evidence="1">
    <location>
        <begin position="23"/>
        <end position="249"/>
    </location>
</feature>
<sequence>MMFRCSLHQLTLLVISFKLGETITLCGEPDPKRLRLTDGYEIALAVMEIPRTYKEAMASSQAPKWKEAIRRELRSHFRNHTWDAVRRPEGVREIGCKWVFDVKRDADGNIQRYKARLVAQGFRQVYGVDFWETYSPVASLNSVRAFLAFCCMRRYVIRQLDVETAFLNGKLEEDVYMRPPEGIKLPEGMICKLQRSIYGLRQAAAVWHNTIKGVLREMGFEQCRSDQCVFVRRDGEDSVFLVLWLNTLP</sequence>
<evidence type="ECO:0000259" key="2">
    <source>
        <dbReference type="Pfam" id="PF07727"/>
    </source>
</evidence>
<name>A0AAD5Q181_PYTIN</name>
<feature type="domain" description="Reverse transcriptase Ty1/copia-type" evidence="2">
    <location>
        <begin position="79"/>
        <end position="245"/>
    </location>
</feature>
<dbReference type="SUPFAM" id="SSF56672">
    <property type="entry name" value="DNA/RNA polymerases"/>
    <property type="match status" value="1"/>
</dbReference>
<keyword evidence="4" id="KW-1185">Reference proteome</keyword>
<comment type="caution">
    <text evidence="3">The sequence shown here is derived from an EMBL/GenBank/DDBJ whole genome shotgun (WGS) entry which is preliminary data.</text>
</comment>
<accession>A0AAD5Q181</accession>
<organism evidence="3 4">
    <name type="scientific">Pythium insidiosum</name>
    <name type="common">Pythiosis disease agent</name>
    <dbReference type="NCBI Taxonomy" id="114742"/>
    <lineage>
        <taxon>Eukaryota</taxon>
        <taxon>Sar</taxon>
        <taxon>Stramenopiles</taxon>
        <taxon>Oomycota</taxon>
        <taxon>Peronosporomycetes</taxon>
        <taxon>Pythiales</taxon>
        <taxon>Pythiaceae</taxon>
        <taxon>Pythium</taxon>
    </lineage>
</organism>
<protein>
    <recommendedName>
        <fullName evidence="2">Reverse transcriptase Ty1/copia-type domain-containing protein</fullName>
    </recommendedName>
</protein>
<evidence type="ECO:0000313" key="3">
    <source>
        <dbReference type="EMBL" id="KAJ0390483.1"/>
    </source>
</evidence>
<evidence type="ECO:0000256" key="1">
    <source>
        <dbReference type="SAM" id="SignalP"/>
    </source>
</evidence>
<gene>
    <name evidence="3" type="ORF">P43SY_012096</name>
</gene>
<reference evidence="3" key="1">
    <citation type="submission" date="2021-12" db="EMBL/GenBank/DDBJ databases">
        <title>Prjna785345.</title>
        <authorList>
            <person name="Rujirawat T."/>
            <person name="Krajaejun T."/>
        </authorList>
    </citation>
    <scope>NUCLEOTIDE SEQUENCE</scope>
    <source>
        <strain evidence="3">Pi057C3</strain>
    </source>
</reference>
<dbReference type="Pfam" id="PF07727">
    <property type="entry name" value="RVT_2"/>
    <property type="match status" value="1"/>
</dbReference>
<keyword evidence="1" id="KW-0732">Signal</keyword>
<feature type="signal peptide" evidence="1">
    <location>
        <begin position="1"/>
        <end position="22"/>
    </location>
</feature>
<dbReference type="InterPro" id="IPR013103">
    <property type="entry name" value="RVT_2"/>
</dbReference>
<evidence type="ECO:0000313" key="4">
    <source>
        <dbReference type="Proteomes" id="UP001209570"/>
    </source>
</evidence>
<proteinExistence type="predicted"/>